<protein>
    <recommendedName>
        <fullName evidence="3">Solute-binding protein family 3/N-terminal domain-containing protein</fullName>
    </recommendedName>
</protein>
<dbReference type="SMART" id="SM00062">
    <property type="entry name" value="PBPb"/>
    <property type="match status" value="1"/>
</dbReference>
<dbReference type="OrthoDB" id="5464962at2"/>
<dbReference type="PANTHER" id="PTHR35936">
    <property type="entry name" value="MEMBRANE-BOUND LYTIC MUREIN TRANSGLYCOSYLASE F"/>
    <property type="match status" value="1"/>
</dbReference>
<dbReference type="KEGG" id="dwd:DSCW_17620"/>
<dbReference type="InterPro" id="IPR001638">
    <property type="entry name" value="Solute-binding_3/MltF_N"/>
</dbReference>
<accession>A0A5K7Z0X2</accession>
<dbReference type="EMBL" id="AP021875">
    <property type="protein sequence ID" value="BBO74345.1"/>
    <property type="molecule type" value="Genomic_DNA"/>
</dbReference>
<dbReference type="PANTHER" id="PTHR35936:SF6">
    <property type="entry name" value="AMINO ACID ABC TRANSPORTER SUBSTRATE-BINDING PAAT FAMILY PROTEIN"/>
    <property type="match status" value="1"/>
</dbReference>
<dbReference type="Gene3D" id="3.40.190.10">
    <property type="entry name" value="Periplasmic binding protein-like II"/>
    <property type="match status" value="2"/>
</dbReference>
<reference evidence="4 5" key="1">
    <citation type="submission" date="2019-11" db="EMBL/GenBank/DDBJ databases">
        <title>Comparative genomics of hydrocarbon-degrading Desulfosarcina strains.</title>
        <authorList>
            <person name="Watanabe M."/>
            <person name="Kojima H."/>
            <person name="Fukui M."/>
        </authorList>
    </citation>
    <scope>NUCLEOTIDE SEQUENCE [LARGE SCALE GENOMIC DNA]</scope>
    <source>
        <strain evidence="4 5">PP31</strain>
    </source>
</reference>
<sequence>MRVLPQLSRIQLKDGFANYGFHFYVLILCIVLFSADFSYSQERLLFSAPMANAFANETEDGLEGPAVDLIKLLFRDYNVEVLTVPLPWMRLLEYIKDGEIDAVAPIFYNAERARFISYSIPFGTHDTKVLVRRGHSFNFKKREDLIGYRGLAVRGRSEGEAFDRFSAEHLNLQKVNSLDQIIKMILKGRADYGIDKLYDIIAISNRLGVSDRIEILDMTIATNENCIGFSKKSPFVRYIPRINKKILQLKKEGKIEEMVLTYVNSFKRD</sequence>
<evidence type="ECO:0000256" key="1">
    <source>
        <dbReference type="ARBA" id="ARBA00022729"/>
    </source>
</evidence>
<name>A0A5K7Z0X2_9BACT</name>
<keyword evidence="2" id="KW-0472">Membrane</keyword>
<keyword evidence="2" id="KW-1133">Transmembrane helix</keyword>
<evidence type="ECO:0000259" key="3">
    <source>
        <dbReference type="SMART" id="SM00062"/>
    </source>
</evidence>
<dbReference type="Pfam" id="PF00497">
    <property type="entry name" value="SBP_bac_3"/>
    <property type="match status" value="1"/>
</dbReference>
<evidence type="ECO:0000256" key="2">
    <source>
        <dbReference type="SAM" id="Phobius"/>
    </source>
</evidence>
<proteinExistence type="predicted"/>
<keyword evidence="5" id="KW-1185">Reference proteome</keyword>
<keyword evidence="1" id="KW-0732">Signal</keyword>
<dbReference type="SUPFAM" id="SSF53850">
    <property type="entry name" value="Periplasmic binding protein-like II"/>
    <property type="match status" value="1"/>
</dbReference>
<keyword evidence="2" id="KW-0812">Transmembrane</keyword>
<gene>
    <name evidence="4" type="ORF">DSCW_17620</name>
</gene>
<evidence type="ECO:0000313" key="5">
    <source>
        <dbReference type="Proteomes" id="UP000427769"/>
    </source>
</evidence>
<feature type="domain" description="Solute-binding protein family 3/N-terminal" evidence="3">
    <location>
        <begin position="43"/>
        <end position="266"/>
    </location>
</feature>
<feature type="transmembrane region" description="Helical" evidence="2">
    <location>
        <begin position="21"/>
        <end position="39"/>
    </location>
</feature>
<evidence type="ECO:0000313" key="4">
    <source>
        <dbReference type="EMBL" id="BBO74345.1"/>
    </source>
</evidence>
<dbReference type="AlphaFoldDB" id="A0A5K7Z0X2"/>
<organism evidence="4 5">
    <name type="scientific">Desulfosarcina widdelii</name>
    <dbReference type="NCBI Taxonomy" id="947919"/>
    <lineage>
        <taxon>Bacteria</taxon>
        <taxon>Pseudomonadati</taxon>
        <taxon>Thermodesulfobacteriota</taxon>
        <taxon>Desulfobacteria</taxon>
        <taxon>Desulfobacterales</taxon>
        <taxon>Desulfosarcinaceae</taxon>
        <taxon>Desulfosarcina</taxon>
    </lineage>
</organism>
<dbReference type="RefSeq" id="WP_155303385.1">
    <property type="nucleotide sequence ID" value="NZ_AP021875.1"/>
</dbReference>
<dbReference type="Proteomes" id="UP000427769">
    <property type="component" value="Chromosome"/>
</dbReference>